<accession>A0A2J6Q6A9</accession>
<feature type="transmembrane region" description="Helical" evidence="1">
    <location>
        <begin position="117"/>
        <end position="140"/>
    </location>
</feature>
<organism evidence="3 4">
    <name type="scientific">Hyaloscypha hepaticicola</name>
    <dbReference type="NCBI Taxonomy" id="2082293"/>
    <lineage>
        <taxon>Eukaryota</taxon>
        <taxon>Fungi</taxon>
        <taxon>Dikarya</taxon>
        <taxon>Ascomycota</taxon>
        <taxon>Pezizomycotina</taxon>
        <taxon>Leotiomycetes</taxon>
        <taxon>Helotiales</taxon>
        <taxon>Hyaloscyphaceae</taxon>
        <taxon>Hyaloscypha</taxon>
    </lineage>
</organism>
<gene>
    <name evidence="3" type="ORF">NA56DRAFT_645587</name>
</gene>
<dbReference type="Pfam" id="PF01757">
    <property type="entry name" value="Acyl_transf_3"/>
    <property type="match status" value="1"/>
</dbReference>
<name>A0A2J6Q6A9_9HELO</name>
<dbReference type="PANTHER" id="PTHR23028">
    <property type="entry name" value="ACETYLTRANSFERASE"/>
    <property type="match status" value="1"/>
</dbReference>
<keyword evidence="1" id="KW-1133">Transmembrane helix</keyword>
<feature type="transmembrane region" description="Helical" evidence="1">
    <location>
        <begin position="323"/>
        <end position="343"/>
    </location>
</feature>
<evidence type="ECO:0000259" key="2">
    <source>
        <dbReference type="Pfam" id="PF01757"/>
    </source>
</evidence>
<evidence type="ECO:0000256" key="1">
    <source>
        <dbReference type="SAM" id="Phobius"/>
    </source>
</evidence>
<feature type="transmembrane region" description="Helical" evidence="1">
    <location>
        <begin position="171"/>
        <end position="190"/>
    </location>
</feature>
<protein>
    <recommendedName>
        <fullName evidence="2">Acyltransferase 3 domain-containing protein</fullName>
    </recommendedName>
</protein>
<feature type="transmembrane region" description="Helical" evidence="1">
    <location>
        <begin position="442"/>
        <end position="463"/>
    </location>
</feature>
<feature type="domain" description="Acyltransferase 3" evidence="2">
    <location>
        <begin position="74"/>
        <end position="459"/>
    </location>
</feature>
<dbReference type="PANTHER" id="PTHR23028:SF134">
    <property type="entry name" value="PUTATIVE (AFU_ORTHOLOGUE AFUA_4G08520)-RELATED"/>
    <property type="match status" value="1"/>
</dbReference>
<feature type="transmembrane region" description="Helical" evidence="1">
    <location>
        <begin position="240"/>
        <end position="263"/>
    </location>
</feature>
<feature type="transmembrane region" description="Helical" evidence="1">
    <location>
        <begin position="81"/>
        <end position="105"/>
    </location>
</feature>
<proteinExistence type="predicted"/>
<dbReference type="AlphaFoldDB" id="A0A2J6Q6A9"/>
<dbReference type="STRING" id="1745343.A0A2J6Q6A9"/>
<evidence type="ECO:0000313" key="4">
    <source>
        <dbReference type="Proteomes" id="UP000235672"/>
    </source>
</evidence>
<feature type="transmembrane region" description="Helical" evidence="1">
    <location>
        <begin position="411"/>
        <end position="430"/>
    </location>
</feature>
<keyword evidence="1" id="KW-0472">Membrane</keyword>
<dbReference type="OrthoDB" id="5819582at2759"/>
<dbReference type="GO" id="GO:0016747">
    <property type="term" value="F:acyltransferase activity, transferring groups other than amino-acyl groups"/>
    <property type="evidence" value="ECO:0007669"/>
    <property type="project" value="InterPro"/>
</dbReference>
<feature type="transmembrane region" description="Helical" evidence="1">
    <location>
        <begin position="373"/>
        <end position="391"/>
    </location>
</feature>
<evidence type="ECO:0000313" key="3">
    <source>
        <dbReference type="EMBL" id="PMD21810.1"/>
    </source>
</evidence>
<reference evidence="3 4" key="1">
    <citation type="submission" date="2016-05" db="EMBL/GenBank/DDBJ databases">
        <title>A degradative enzymes factory behind the ericoid mycorrhizal symbiosis.</title>
        <authorList>
            <consortium name="DOE Joint Genome Institute"/>
            <person name="Martino E."/>
            <person name="Morin E."/>
            <person name="Grelet G."/>
            <person name="Kuo A."/>
            <person name="Kohler A."/>
            <person name="Daghino S."/>
            <person name="Barry K."/>
            <person name="Choi C."/>
            <person name="Cichocki N."/>
            <person name="Clum A."/>
            <person name="Copeland A."/>
            <person name="Hainaut M."/>
            <person name="Haridas S."/>
            <person name="Labutti K."/>
            <person name="Lindquist E."/>
            <person name="Lipzen A."/>
            <person name="Khouja H.-R."/>
            <person name="Murat C."/>
            <person name="Ohm R."/>
            <person name="Olson A."/>
            <person name="Spatafora J."/>
            <person name="Veneault-Fourrey C."/>
            <person name="Henrissat B."/>
            <person name="Grigoriev I."/>
            <person name="Martin F."/>
            <person name="Perotto S."/>
        </authorList>
    </citation>
    <scope>NUCLEOTIDE SEQUENCE [LARGE SCALE GENOMIC DNA]</scope>
    <source>
        <strain evidence="3 4">UAMH 7357</strain>
    </source>
</reference>
<dbReference type="Proteomes" id="UP000235672">
    <property type="component" value="Unassembled WGS sequence"/>
</dbReference>
<dbReference type="InterPro" id="IPR050879">
    <property type="entry name" value="Acyltransferase_3"/>
</dbReference>
<dbReference type="InterPro" id="IPR002656">
    <property type="entry name" value="Acyl_transf_3_dom"/>
</dbReference>
<dbReference type="EMBL" id="KZ613480">
    <property type="protein sequence ID" value="PMD21810.1"/>
    <property type="molecule type" value="Genomic_DNA"/>
</dbReference>
<keyword evidence="4" id="KW-1185">Reference proteome</keyword>
<feature type="transmembrane region" description="Helical" evidence="1">
    <location>
        <begin position="275"/>
        <end position="300"/>
    </location>
</feature>
<sequence>MSPTSPRPSIAEKLPGINESHDLEAQIQGNGGSKFISSPDISSRPFIDKQEKSSILQKFLSYTPPGSLELKSTSWLDGVRGVAALGVYIFHAMGPWASLVSAWHADSNQNNIFQLPLIRTIFVSGGAAVAVFFALSGYVLTHKSLKWMRSGQRNNIYPAVASSMFRRGFRLYIPPMVLTFCEMIATRFGVSPPLNFTFVAEATLLAQFIDWLSDMNQFINPFHTFQRSMQGILIHPKYDAVLWTIPIEFWGSFVVYTLLLLLARVPSNRLRMFLVAVYACFSLRLGSWNLFCFSSGMLIADFNLSQEESNTVPSPDKPSRFRLIWTTVFAVAFYAAGFPTLVYEEAKRNPMPGFELLRAITPTSWNLEDQSRFIWSLSGVALLVSISQLPIKSLFETDFCQYLGKISFSLYLIHEFALILFGLRFQEFLIAITGIAPKSGTLVYWIVCAVWFWVFTVIVWALAAQAEKWVDAPSVRFARGLERRCLKLYKSLR</sequence>
<keyword evidence="1" id="KW-0812">Transmembrane</keyword>